<dbReference type="GO" id="GO:0002098">
    <property type="term" value="P:tRNA wobble uridine modification"/>
    <property type="evidence" value="ECO:0007669"/>
    <property type="project" value="InterPro"/>
</dbReference>
<comment type="pathway">
    <text evidence="3">tRNA modification; 5-methoxycarbonylmethyl-2-thiouridine-tRNA biosynthesis.</text>
</comment>
<name>A0A6A5RAU2_9PLEO</name>
<evidence type="ECO:0000256" key="2">
    <source>
        <dbReference type="ARBA" id="ARBA00004496"/>
    </source>
</evidence>
<proteinExistence type="inferred from homology"/>
<comment type="similarity">
    <text evidence="4">Belongs to the ELP4 family.</text>
</comment>
<keyword evidence="8" id="KW-0539">Nucleus</keyword>
<dbReference type="Gene3D" id="3.40.50.300">
    <property type="entry name" value="P-loop containing nucleotide triphosphate hydrolases"/>
    <property type="match status" value="1"/>
</dbReference>
<dbReference type="OrthoDB" id="289162at2759"/>
<keyword evidence="7" id="KW-0819">tRNA processing</keyword>
<dbReference type="EMBL" id="ML978995">
    <property type="protein sequence ID" value="KAF1924318.1"/>
    <property type="molecule type" value="Genomic_DNA"/>
</dbReference>
<dbReference type="PANTHER" id="PTHR12896:SF1">
    <property type="entry name" value="ELONGATOR COMPLEX PROTEIN 4"/>
    <property type="match status" value="1"/>
</dbReference>
<sequence length="396" mass="42564">MAFRKRNIALSRVPADGDASPSAPSPVEAAPTPTPTGVRPSPIDGRPTTSTGTPSLDGILAGHAGLPLGNSILIEESGTTDYAGALLRFYAAEGAVQGQKVHVVGMGEVWGRELPGISEGKSDEKRRESKERAEKMKIAWRYEGLGQFESARGASCPQKAQTQGENAEEVVFCHTFDLARRLTLPVGTAMNYIAIPRTAPSTSPLMAILRNVQQQLASTPMHTIHRLVIPSLLSPALYPPTSSHPNTILQFLHALRALLRQNPTRLTAIVTLPLSLYPRSSGLVRWMEIFSDGVLELSPFPYSHAQMLAQSAGTTKNEEKPQGMFAVHKLPVYHEKGGGGGAEDLGEDMAFTLSRRKFVIAKFSLPPLEGDTEAQEAAVREAAGGSAMPKKADLEF</sequence>
<keyword evidence="11" id="KW-1185">Reference proteome</keyword>
<feature type="compositionally biased region" description="Low complexity" evidence="9">
    <location>
        <begin position="19"/>
        <end position="31"/>
    </location>
</feature>
<evidence type="ECO:0000256" key="4">
    <source>
        <dbReference type="ARBA" id="ARBA00007573"/>
    </source>
</evidence>
<evidence type="ECO:0000256" key="8">
    <source>
        <dbReference type="ARBA" id="ARBA00023242"/>
    </source>
</evidence>
<reference evidence="10" key="1">
    <citation type="journal article" date="2020" name="Stud. Mycol.">
        <title>101 Dothideomycetes genomes: a test case for predicting lifestyles and emergence of pathogens.</title>
        <authorList>
            <person name="Haridas S."/>
            <person name="Albert R."/>
            <person name="Binder M."/>
            <person name="Bloem J."/>
            <person name="Labutti K."/>
            <person name="Salamov A."/>
            <person name="Andreopoulos B."/>
            <person name="Baker S."/>
            <person name="Barry K."/>
            <person name="Bills G."/>
            <person name="Bluhm B."/>
            <person name="Cannon C."/>
            <person name="Castanera R."/>
            <person name="Culley D."/>
            <person name="Daum C."/>
            <person name="Ezra D."/>
            <person name="Gonzalez J."/>
            <person name="Henrissat B."/>
            <person name="Kuo A."/>
            <person name="Liang C."/>
            <person name="Lipzen A."/>
            <person name="Lutzoni F."/>
            <person name="Magnuson J."/>
            <person name="Mondo S."/>
            <person name="Nolan M."/>
            <person name="Ohm R."/>
            <person name="Pangilinan J."/>
            <person name="Park H.-J."/>
            <person name="Ramirez L."/>
            <person name="Alfaro M."/>
            <person name="Sun H."/>
            <person name="Tritt A."/>
            <person name="Yoshinaga Y."/>
            <person name="Zwiers L.-H."/>
            <person name="Turgeon B."/>
            <person name="Goodwin S."/>
            <person name="Spatafora J."/>
            <person name="Crous P."/>
            <person name="Grigoriev I."/>
        </authorList>
    </citation>
    <scope>NUCLEOTIDE SEQUENCE</scope>
    <source>
        <strain evidence="10">CBS 183.55</strain>
    </source>
</reference>
<dbReference type="RefSeq" id="XP_033444571.1">
    <property type="nucleotide sequence ID" value="XM_033596931.1"/>
</dbReference>
<dbReference type="Proteomes" id="UP000800082">
    <property type="component" value="Unassembled WGS sequence"/>
</dbReference>
<organism evidence="10 11">
    <name type="scientific">Didymella exigua CBS 183.55</name>
    <dbReference type="NCBI Taxonomy" id="1150837"/>
    <lineage>
        <taxon>Eukaryota</taxon>
        <taxon>Fungi</taxon>
        <taxon>Dikarya</taxon>
        <taxon>Ascomycota</taxon>
        <taxon>Pezizomycotina</taxon>
        <taxon>Dothideomycetes</taxon>
        <taxon>Pleosporomycetidae</taxon>
        <taxon>Pleosporales</taxon>
        <taxon>Pleosporineae</taxon>
        <taxon>Didymellaceae</taxon>
        <taxon>Didymella</taxon>
    </lineage>
</organism>
<dbReference type="InterPro" id="IPR027417">
    <property type="entry name" value="P-loop_NTPase"/>
</dbReference>
<keyword evidence="6" id="KW-0963">Cytoplasm</keyword>
<evidence type="ECO:0000256" key="5">
    <source>
        <dbReference type="ARBA" id="ARBA00020265"/>
    </source>
</evidence>
<protein>
    <recommendedName>
        <fullName evidence="5">Elongator complex protein 4</fullName>
    </recommendedName>
</protein>
<dbReference type="GO" id="GO:0008023">
    <property type="term" value="C:transcription elongation factor complex"/>
    <property type="evidence" value="ECO:0007669"/>
    <property type="project" value="TreeGrafter"/>
</dbReference>
<evidence type="ECO:0000313" key="11">
    <source>
        <dbReference type="Proteomes" id="UP000800082"/>
    </source>
</evidence>
<dbReference type="GO" id="GO:0033588">
    <property type="term" value="C:elongator holoenzyme complex"/>
    <property type="evidence" value="ECO:0007669"/>
    <property type="project" value="InterPro"/>
</dbReference>
<feature type="region of interest" description="Disordered" evidence="9">
    <location>
        <begin position="113"/>
        <end position="133"/>
    </location>
</feature>
<dbReference type="UniPathway" id="UPA00988"/>
<evidence type="ECO:0000256" key="1">
    <source>
        <dbReference type="ARBA" id="ARBA00004123"/>
    </source>
</evidence>
<evidence type="ECO:0000256" key="3">
    <source>
        <dbReference type="ARBA" id="ARBA00005043"/>
    </source>
</evidence>
<evidence type="ECO:0000256" key="6">
    <source>
        <dbReference type="ARBA" id="ARBA00022490"/>
    </source>
</evidence>
<evidence type="ECO:0000313" key="10">
    <source>
        <dbReference type="EMBL" id="KAF1924318.1"/>
    </source>
</evidence>
<dbReference type="GO" id="GO:0005737">
    <property type="term" value="C:cytoplasm"/>
    <property type="evidence" value="ECO:0007669"/>
    <property type="project" value="UniProtKB-SubCell"/>
</dbReference>
<dbReference type="GeneID" id="54354598"/>
<dbReference type="PANTHER" id="PTHR12896">
    <property type="entry name" value="PAX6 NEIGHBOR PROTEIN PAXNEB"/>
    <property type="match status" value="1"/>
</dbReference>
<evidence type="ECO:0000256" key="9">
    <source>
        <dbReference type="SAM" id="MobiDB-lite"/>
    </source>
</evidence>
<comment type="subcellular location">
    <subcellularLocation>
        <location evidence="2">Cytoplasm</location>
    </subcellularLocation>
    <subcellularLocation>
        <location evidence="1">Nucleus</location>
    </subcellularLocation>
</comment>
<dbReference type="CDD" id="cd19494">
    <property type="entry name" value="Elp4"/>
    <property type="match status" value="1"/>
</dbReference>
<dbReference type="AlphaFoldDB" id="A0A6A5RAU2"/>
<evidence type="ECO:0000256" key="7">
    <source>
        <dbReference type="ARBA" id="ARBA00022694"/>
    </source>
</evidence>
<accession>A0A6A5RAU2</accession>
<dbReference type="Pfam" id="PF05625">
    <property type="entry name" value="PAXNEB"/>
    <property type="match status" value="1"/>
</dbReference>
<gene>
    <name evidence="10" type="ORF">M421DRAFT_72975</name>
</gene>
<feature type="region of interest" description="Disordered" evidence="9">
    <location>
        <begin position="1"/>
        <end position="58"/>
    </location>
</feature>
<feature type="compositionally biased region" description="Basic and acidic residues" evidence="9">
    <location>
        <begin position="120"/>
        <end position="133"/>
    </location>
</feature>
<dbReference type="InterPro" id="IPR008728">
    <property type="entry name" value="Elongator_complex_protein_4"/>
</dbReference>